<evidence type="ECO:0000256" key="2">
    <source>
        <dbReference type="ARBA" id="ARBA00001946"/>
    </source>
</evidence>
<evidence type="ECO:0000256" key="1">
    <source>
        <dbReference type="ARBA" id="ARBA00001936"/>
    </source>
</evidence>
<keyword evidence="3" id="KW-0479">Metal-binding</keyword>
<keyword evidence="5" id="KW-0460">Magnesium</keyword>
<evidence type="ECO:0000256" key="6">
    <source>
        <dbReference type="ARBA" id="ARBA00023211"/>
    </source>
</evidence>
<name>A0A381R679_9ZZZZ</name>
<dbReference type="AlphaFoldDB" id="A0A381R679"/>
<dbReference type="EMBL" id="UINC01001695">
    <property type="protein sequence ID" value="SUZ86714.1"/>
    <property type="molecule type" value="Genomic_DNA"/>
</dbReference>
<evidence type="ECO:0000256" key="5">
    <source>
        <dbReference type="ARBA" id="ARBA00022842"/>
    </source>
</evidence>
<evidence type="ECO:0000256" key="4">
    <source>
        <dbReference type="ARBA" id="ARBA00022801"/>
    </source>
</evidence>
<proteinExistence type="predicted"/>
<sequence length="285" mass="31110">MTDSGFLIPFENLPERFMKSLKHPSHPPVPAKPAATIALLRDSPSRMEVLLLKRDRNASFVPGAYVFPGGRVDPADWTKQTLASVDGLTTETAATRLGLVGTSPPAIAYYIAALREAFEETGILVGVGPNAQAPPTAAASVEVEVLRNGLMEGSVSFNEALKHLSCRIDGSSIEYLAHWITPEREPRRFDTRFFAARVQTDAEPIFDPREMTEARWLSPKEALARNQGGTLPMIFPTIDTLQRLADYTTVGDALRGIGDVSIPTLMPKLVLTEKGVRLQVGEEES</sequence>
<evidence type="ECO:0000313" key="8">
    <source>
        <dbReference type="EMBL" id="SUZ86714.1"/>
    </source>
</evidence>
<dbReference type="InterPro" id="IPR039121">
    <property type="entry name" value="NUDT19"/>
</dbReference>
<dbReference type="PANTHER" id="PTHR12318:SF0">
    <property type="entry name" value="ACYL-COENZYME A DIPHOSPHATASE NUDT19"/>
    <property type="match status" value="1"/>
</dbReference>
<dbReference type="CDD" id="cd18870">
    <property type="entry name" value="NUDIX_AcylCoAdiphos_Nudt19"/>
    <property type="match status" value="1"/>
</dbReference>
<keyword evidence="6" id="KW-0464">Manganese</keyword>
<reference evidence="8" key="1">
    <citation type="submission" date="2018-05" db="EMBL/GenBank/DDBJ databases">
        <authorList>
            <person name="Lanie J.A."/>
            <person name="Ng W.-L."/>
            <person name="Kazmierczak K.M."/>
            <person name="Andrzejewski T.M."/>
            <person name="Davidsen T.M."/>
            <person name="Wayne K.J."/>
            <person name="Tettelin H."/>
            <person name="Glass J.I."/>
            <person name="Rusch D."/>
            <person name="Podicherti R."/>
            <person name="Tsui H.-C.T."/>
            <person name="Winkler M.E."/>
        </authorList>
    </citation>
    <scope>NUCLEOTIDE SEQUENCE</scope>
</reference>
<evidence type="ECO:0000259" key="7">
    <source>
        <dbReference type="PROSITE" id="PS51462"/>
    </source>
</evidence>
<dbReference type="GO" id="GO:0046872">
    <property type="term" value="F:metal ion binding"/>
    <property type="evidence" value="ECO:0007669"/>
    <property type="project" value="UniProtKB-KW"/>
</dbReference>
<comment type="cofactor">
    <cofactor evidence="1">
        <name>Mn(2+)</name>
        <dbReference type="ChEBI" id="CHEBI:29035"/>
    </cofactor>
</comment>
<organism evidence="8">
    <name type="scientific">marine metagenome</name>
    <dbReference type="NCBI Taxonomy" id="408172"/>
    <lineage>
        <taxon>unclassified sequences</taxon>
        <taxon>metagenomes</taxon>
        <taxon>ecological metagenomes</taxon>
    </lineage>
</organism>
<evidence type="ECO:0000256" key="3">
    <source>
        <dbReference type="ARBA" id="ARBA00022723"/>
    </source>
</evidence>
<accession>A0A381R679</accession>
<dbReference type="GO" id="GO:0016818">
    <property type="term" value="F:hydrolase activity, acting on acid anhydrides, in phosphorus-containing anhydrides"/>
    <property type="evidence" value="ECO:0007669"/>
    <property type="project" value="InterPro"/>
</dbReference>
<dbReference type="InterPro" id="IPR000086">
    <property type="entry name" value="NUDIX_hydrolase_dom"/>
</dbReference>
<dbReference type="PROSITE" id="PS51462">
    <property type="entry name" value="NUDIX"/>
    <property type="match status" value="1"/>
</dbReference>
<dbReference type="PANTHER" id="PTHR12318">
    <property type="entry name" value="TESTOSTERONE-REGULATED PROTEIN RP2"/>
    <property type="match status" value="1"/>
</dbReference>
<dbReference type="SUPFAM" id="SSF55811">
    <property type="entry name" value="Nudix"/>
    <property type="match status" value="1"/>
</dbReference>
<protein>
    <recommendedName>
        <fullName evidence="7">Nudix hydrolase domain-containing protein</fullName>
    </recommendedName>
</protein>
<keyword evidence="4" id="KW-0378">Hydrolase</keyword>
<comment type="cofactor">
    <cofactor evidence="2">
        <name>Mg(2+)</name>
        <dbReference type="ChEBI" id="CHEBI:18420"/>
    </cofactor>
</comment>
<feature type="domain" description="Nudix hydrolase" evidence="7">
    <location>
        <begin position="30"/>
        <end position="239"/>
    </location>
</feature>
<dbReference type="Gene3D" id="3.90.79.10">
    <property type="entry name" value="Nucleoside Triphosphate Pyrophosphohydrolase"/>
    <property type="match status" value="1"/>
</dbReference>
<dbReference type="InterPro" id="IPR015797">
    <property type="entry name" value="NUDIX_hydrolase-like_dom_sf"/>
</dbReference>
<gene>
    <name evidence="8" type="ORF">METZ01_LOCUS39568</name>
</gene>